<accession>Q75G11</accession>
<evidence type="ECO:0000313" key="13">
    <source>
        <dbReference type="EMBL" id="AAS72033.1"/>
    </source>
</evidence>
<evidence type="ECO:0000256" key="2">
    <source>
        <dbReference type="ARBA" id="ARBA00004777"/>
    </source>
</evidence>
<dbReference type="InterPro" id="IPR003171">
    <property type="entry name" value="Mehydrof_redctse-like"/>
</dbReference>
<gene>
    <name evidence="13" type="primary">metF</name>
    <name evidence="13" type="ordered locus">LIC_20002</name>
</gene>
<dbReference type="Pfam" id="PF02219">
    <property type="entry name" value="MTHFR"/>
    <property type="match status" value="1"/>
</dbReference>
<dbReference type="NCBIfam" id="TIGR00676">
    <property type="entry name" value="fadh2"/>
    <property type="match status" value="1"/>
</dbReference>
<dbReference type="EMBL" id="AE016824">
    <property type="protein sequence ID" value="AAS72033.1"/>
    <property type="molecule type" value="Genomic_DNA"/>
</dbReference>
<reference evidence="13 14" key="1">
    <citation type="journal article" date="2004" name="J. Bacteriol.">
        <title>Comparative genomics of two Leptospira interrogans serovars reveals novel insights into physiology and pathogenesis.</title>
        <authorList>
            <person name="Nascimento A.L."/>
            <person name="Ko A.I."/>
            <person name="Martins E.A."/>
            <person name="Monteiro-Vitorello C.B."/>
            <person name="Ho P.L."/>
            <person name="Haake D.A."/>
            <person name="Verjovski-Almeida S."/>
            <person name="Hartskeerl R.A."/>
            <person name="Marques M.V."/>
            <person name="Oliveira M.C."/>
            <person name="Menck C.F."/>
            <person name="Leite L.C."/>
            <person name="Carrer H."/>
            <person name="Coutinho L.L."/>
            <person name="Degrave W.M."/>
            <person name="Dellagostin O.A."/>
            <person name="El-Dorry H."/>
            <person name="Ferro E.S."/>
            <person name="Ferro M.I."/>
            <person name="Furlan L.R."/>
            <person name="Gamberini M."/>
            <person name="Giglioti E.A."/>
            <person name="Goes-Neto A."/>
            <person name="Goldman G.H."/>
            <person name="Goldman M.H."/>
            <person name="Harakava R."/>
            <person name="Jeronimo S.M."/>
            <person name="Junqueira-De-Azevedo I.L."/>
            <person name="Kimura E.T."/>
            <person name="Kuramae E.E."/>
            <person name="Lemos E.G."/>
            <person name="Lemos M.V."/>
            <person name="Marino C.L."/>
            <person name="Nunes L.R."/>
            <person name="De Oliveira R.C."/>
            <person name="Pereira G.G."/>
            <person name="Reis M.S."/>
            <person name="Schriefer A."/>
            <person name="Siqueira W.J."/>
            <person name="Sommer P."/>
            <person name="Tsai S.M."/>
            <person name="Simpson A.J."/>
            <person name="Ferro J.A."/>
            <person name="Camargo L.E."/>
            <person name="Kitajima J.P."/>
            <person name="Setubal J.C."/>
            <person name="Van Sluys M.A."/>
        </authorList>
    </citation>
    <scope>NUCLEOTIDE SEQUENCE [LARGE SCALE GENOMIC DNA]</scope>
    <source>
        <strain evidence="13 14">Fiocruz L1-130</strain>
    </source>
</reference>
<dbReference type="GO" id="GO:0071949">
    <property type="term" value="F:FAD binding"/>
    <property type="evidence" value="ECO:0007669"/>
    <property type="project" value="TreeGrafter"/>
</dbReference>
<dbReference type="KEGG" id="lic:LIC_20002"/>
<name>Q75G11_LEPIC</name>
<evidence type="ECO:0000256" key="3">
    <source>
        <dbReference type="ARBA" id="ARBA00006743"/>
    </source>
</evidence>
<evidence type="ECO:0000256" key="5">
    <source>
        <dbReference type="ARBA" id="ARBA00022630"/>
    </source>
</evidence>
<comment type="pathway">
    <text evidence="2 12">One-carbon metabolism; tetrahydrofolate interconversion.</text>
</comment>
<keyword evidence="6 12" id="KW-0274">FAD</keyword>
<dbReference type="EC" id="1.5.1.54" evidence="12"/>
<keyword evidence="5 12" id="KW-0285">Flavoprotein</keyword>
<evidence type="ECO:0000256" key="10">
    <source>
        <dbReference type="ARBA" id="ARBA00034478"/>
    </source>
</evidence>
<dbReference type="AlphaFoldDB" id="Q75G11"/>
<keyword evidence="7 12" id="KW-0560">Oxidoreductase</keyword>
<comment type="similarity">
    <text evidence="3 12">Belongs to the methylenetetrahydrofolate reductase family.</text>
</comment>
<keyword evidence="8" id="KW-0520">NAD</keyword>
<dbReference type="CDD" id="cd00537">
    <property type="entry name" value="MTHFR"/>
    <property type="match status" value="1"/>
</dbReference>
<evidence type="ECO:0000256" key="9">
    <source>
        <dbReference type="ARBA" id="ARBA00023167"/>
    </source>
</evidence>
<evidence type="ECO:0000313" key="14">
    <source>
        <dbReference type="Proteomes" id="UP000007037"/>
    </source>
</evidence>
<dbReference type="HOGENOM" id="CLU_025841_0_2_12"/>
<evidence type="ECO:0000256" key="11">
    <source>
        <dbReference type="ARBA" id="ARBA00048628"/>
    </source>
</evidence>
<dbReference type="GO" id="GO:0005829">
    <property type="term" value="C:cytosol"/>
    <property type="evidence" value="ECO:0007669"/>
    <property type="project" value="InterPro"/>
</dbReference>
<dbReference type="GO" id="GO:0009086">
    <property type="term" value="P:methionine biosynthetic process"/>
    <property type="evidence" value="ECO:0007669"/>
    <property type="project" value="UniProtKB-KW"/>
</dbReference>
<dbReference type="InterPro" id="IPR004620">
    <property type="entry name" value="MTHF_reductase_bac"/>
</dbReference>
<dbReference type="Proteomes" id="UP000007037">
    <property type="component" value="Chromosome II"/>
</dbReference>
<sequence>MAEDKSKFFFVFNNREFMKKVSEIYGSAKGPVYSFEFFPPKTPEGDSKLMETVKELSLLNPDFVTVTYGAGGSTRDKTVQILSQISKDYSFPTVSHFTCVGANKNQILETLKGIRSSGILNLMALRGDPPKGEGEFKKVENGFGNATELVSFIRSEKLDFCIGGGCYPEKHPNAKTLEEDVENLKLKVDAGTDFLVSQLFFVNSIFENFLNLVRKVGIQVPVIPGIMPITSFSQIDRFRSMAGCEFPSSLIQDLQEVEHRPEEFYRRSLNFSVKQCRELLAMGVPGIHLYTLNQSHASYDIVRELKGESA</sequence>
<evidence type="ECO:0000256" key="7">
    <source>
        <dbReference type="ARBA" id="ARBA00023002"/>
    </source>
</evidence>
<dbReference type="GO" id="GO:0106312">
    <property type="term" value="F:methylenetetrahydrofolate reductase (NADH) activity"/>
    <property type="evidence" value="ECO:0007669"/>
    <property type="project" value="UniProtKB-EC"/>
</dbReference>
<dbReference type="GO" id="GO:0035999">
    <property type="term" value="P:tetrahydrofolate interconversion"/>
    <property type="evidence" value="ECO:0007669"/>
    <property type="project" value="UniProtKB-UniPathway"/>
</dbReference>
<comment type="cofactor">
    <cofactor evidence="1 12">
        <name>FAD</name>
        <dbReference type="ChEBI" id="CHEBI:57692"/>
    </cofactor>
</comment>
<dbReference type="PANTHER" id="PTHR45754">
    <property type="entry name" value="METHYLENETETRAHYDROFOLATE REDUCTASE"/>
    <property type="match status" value="1"/>
</dbReference>
<keyword evidence="4" id="KW-0028">Amino-acid biosynthesis</keyword>
<evidence type="ECO:0000256" key="4">
    <source>
        <dbReference type="ARBA" id="ARBA00022605"/>
    </source>
</evidence>
<keyword evidence="9" id="KW-0486">Methionine biosynthesis</keyword>
<dbReference type="InterPro" id="IPR029041">
    <property type="entry name" value="FAD-linked_oxidoreductase-like"/>
</dbReference>
<comment type="pathway">
    <text evidence="10">Amino-acid biosynthesis; L-methionine biosynthesis via de novo pathway.</text>
</comment>
<organism evidence="13 14">
    <name type="scientific">Leptospira interrogans serogroup Icterohaemorrhagiae serovar copenhageni (strain Fiocruz L1-130)</name>
    <dbReference type="NCBI Taxonomy" id="267671"/>
    <lineage>
        <taxon>Bacteria</taxon>
        <taxon>Pseudomonadati</taxon>
        <taxon>Spirochaetota</taxon>
        <taxon>Spirochaetia</taxon>
        <taxon>Leptospirales</taxon>
        <taxon>Leptospiraceae</taxon>
        <taxon>Leptospira</taxon>
    </lineage>
</organism>
<evidence type="ECO:0000256" key="1">
    <source>
        <dbReference type="ARBA" id="ARBA00001974"/>
    </source>
</evidence>
<dbReference type="SUPFAM" id="SSF51730">
    <property type="entry name" value="FAD-linked oxidoreductase"/>
    <property type="match status" value="1"/>
</dbReference>
<evidence type="ECO:0000256" key="12">
    <source>
        <dbReference type="RuleBase" id="RU003862"/>
    </source>
</evidence>
<comment type="catalytic activity">
    <reaction evidence="11">
        <text>(6S)-5-methyl-5,6,7,8-tetrahydrofolate + NAD(+) = (6R)-5,10-methylene-5,6,7,8-tetrahydrofolate + NADH + H(+)</text>
        <dbReference type="Rhea" id="RHEA:19821"/>
        <dbReference type="ChEBI" id="CHEBI:15378"/>
        <dbReference type="ChEBI" id="CHEBI:15636"/>
        <dbReference type="ChEBI" id="CHEBI:18608"/>
        <dbReference type="ChEBI" id="CHEBI:57540"/>
        <dbReference type="ChEBI" id="CHEBI:57945"/>
        <dbReference type="EC" id="1.5.1.54"/>
    </reaction>
    <physiologicalReaction direction="right-to-left" evidence="11">
        <dbReference type="Rhea" id="RHEA:19823"/>
    </physiologicalReaction>
</comment>
<evidence type="ECO:0000256" key="6">
    <source>
        <dbReference type="ARBA" id="ARBA00022827"/>
    </source>
</evidence>
<dbReference type="UniPathway" id="UPA00193"/>
<dbReference type="Gene3D" id="3.20.20.220">
    <property type="match status" value="1"/>
</dbReference>
<evidence type="ECO:0000256" key="8">
    <source>
        <dbReference type="ARBA" id="ARBA00023027"/>
    </source>
</evidence>
<dbReference type="PANTHER" id="PTHR45754:SF3">
    <property type="entry name" value="METHYLENETETRAHYDROFOLATE REDUCTASE (NADPH)"/>
    <property type="match status" value="1"/>
</dbReference>
<protein>
    <recommendedName>
        <fullName evidence="12">Methylenetetrahydrofolate reductase</fullName>
        <ecNumber evidence="12">1.5.1.54</ecNumber>
    </recommendedName>
</protein>
<proteinExistence type="inferred from homology"/>